<protein>
    <submittedName>
        <fullName evidence="1">Uncharacterized protein</fullName>
    </submittedName>
</protein>
<sequence length="51" mass="5481">MLLTADQVPFYDRNLGGWFLPDTEGRAHVMGRAEAVELIAAAGGYTTKGGR</sequence>
<accession>A0ABT8KGY2</accession>
<dbReference type="EMBL" id="JAROCF010000002">
    <property type="protein sequence ID" value="MDN4616437.1"/>
    <property type="molecule type" value="Genomic_DNA"/>
</dbReference>
<proteinExistence type="predicted"/>
<gene>
    <name evidence="1" type="ORF">P5G50_18470</name>
</gene>
<organism evidence="1 2">
    <name type="scientific">Leifsonia williamsii</name>
    <dbReference type="NCBI Taxonomy" id="3035919"/>
    <lineage>
        <taxon>Bacteria</taxon>
        <taxon>Bacillati</taxon>
        <taxon>Actinomycetota</taxon>
        <taxon>Actinomycetes</taxon>
        <taxon>Micrococcales</taxon>
        <taxon>Microbacteriaceae</taxon>
        <taxon>Leifsonia</taxon>
    </lineage>
</organism>
<evidence type="ECO:0000313" key="2">
    <source>
        <dbReference type="Proteomes" id="UP001174208"/>
    </source>
</evidence>
<keyword evidence="2" id="KW-1185">Reference proteome</keyword>
<dbReference type="Proteomes" id="UP001174208">
    <property type="component" value="Unassembled WGS sequence"/>
</dbReference>
<comment type="caution">
    <text evidence="1">The sequence shown here is derived from an EMBL/GenBank/DDBJ whole genome shotgun (WGS) entry which is preliminary data.</text>
</comment>
<reference evidence="1" key="1">
    <citation type="submission" date="2023-06" db="EMBL/GenBank/DDBJ databases">
        <title>MT1 and MT2 Draft Genomes of Novel Species.</title>
        <authorList>
            <person name="Venkateswaran K."/>
        </authorList>
    </citation>
    <scope>NUCLEOTIDE SEQUENCE</scope>
    <source>
        <strain evidence="1">F6_8S_P_1B</strain>
    </source>
</reference>
<evidence type="ECO:0000313" key="1">
    <source>
        <dbReference type="EMBL" id="MDN4616437.1"/>
    </source>
</evidence>
<name>A0ABT8KGY2_9MICO</name>
<dbReference type="RefSeq" id="WP_301209616.1">
    <property type="nucleotide sequence ID" value="NZ_JAROCF010000002.1"/>
</dbReference>